<keyword evidence="6" id="KW-1185">Reference proteome</keyword>
<dbReference type="SUPFAM" id="SSF55469">
    <property type="entry name" value="FMN-dependent nitroreductase-like"/>
    <property type="match status" value="1"/>
</dbReference>
<evidence type="ECO:0000259" key="4">
    <source>
        <dbReference type="Pfam" id="PF00881"/>
    </source>
</evidence>
<gene>
    <name evidence="5" type="ORF">DDE20_03635</name>
</gene>
<dbReference type="OrthoDB" id="9802510at2"/>
<dbReference type="EMBL" id="QDKM01000001">
    <property type="protein sequence ID" value="PVH30623.1"/>
    <property type="molecule type" value="Genomic_DNA"/>
</dbReference>
<dbReference type="InterPro" id="IPR050627">
    <property type="entry name" value="Nitroreductase/BluB"/>
</dbReference>
<comment type="caution">
    <text evidence="5">The sequence shown here is derived from an EMBL/GenBank/DDBJ whole genome shotgun (WGS) entry which is preliminary data.</text>
</comment>
<keyword evidence="1" id="KW-0285">Flavoprotein</keyword>
<dbReference type="Proteomes" id="UP000245911">
    <property type="component" value="Unassembled WGS sequence"/>
</dbReference>
<dbReference type="PANTHER" id="PTHR23026:SF90">
    <property type="entry name" value="IODOTYROSINE DEIODINASE 1"/>
    <property type="match status" value="1"/>
</dbReference>
<proteinExistence type="predicted"/>
<dbReference type="RefSeq" id="WP_116557044.1">
    <property type="nucleotide sequence ID" value="NZ_QDKM01000001.1"/>
</dbReference>
<keyword evidence="2" id="KW-0288">FMN</keyword>
<dbReference type="CDD" id="cd02136">
    <property type="entry name" value="PnbA_NfnB-like"/>
    <property type="match status" value="1"/>
</dbReference>
<evidence type="ECO:0000256" key="1">
    <source>
        <dbReference type="ARBA" id="ARBA00022630"/>
    </source>
</evidence>
<keyword evidence="3" id="KW-0560">Oxidoreductase</keyword>
<dbReference type="GO" id="GO:0016491">
    <property type="term" value="F:oxidoreductase activity"/>
    <property type="evidence" value="ECO:0007669"/>
    <property type="project" value="UniProtKB-KW"/>
</dbReference>
<dbReference type="AlphaFoldDB" id="A0A2T8HYW3"/>
<dbReference type="Gene3D" id="3.40.109.10">
    <property type="entry name" value="NADH Oxidase"/>
    <property type="match status" value="1"/>
</dbReference>
<feature type="domain" description="Nitroreductase" evidence="4">
    <location>
        <begin position="12"/>
        <end position="197"/>
    </location>
</feature>
<evidence type="ECO:0000256" key="2">
    <source>
        <dbReference type="ARBA" id="ARBA00022643"/>
    </source>
</evidence>
<organism evidence="5 6">
    <name type="scientific">Pararhodobacter oceanensis</name>
    <dbReference type="NCBI Taxonomy" id="2172121"/>
    <lineage>
        <taxon>Bacteria</taxon>
        <taxon>Pseudomonadati</taxon>
        <taxon>Pseudomonadota</taxon>
        <taxon>Alphaproteobacteria</taxon>
        <taxon>Rhodobacterales</taxon>
        <taxon>Paracoccaceae</taxon>
        <taxon>Pararhodobacter</taxon>
    </lineage>
</organism>
<protein>
    <submittedName>
        <fullName evidence="5">Nitroreductase</fullName>
    </submittedName>
</protein>
<evidence type="ECO:0000313" key="5">
    <source>
        <dbReference type="EMBL" id="PVH30623.1"/>
    </source>
</evidence>
<evidence type="ECO:0000313" key="6">
    <source>
        <dbReference type="Proteomes" id="UP000245911"/>
    </source>
</evidence>
<sequence>MTPKDFDTLVHSRRSVRGYLPDPVDDAVITQAVQTALWTPSNCNVQPWSLHLVSGANLRALGAAMIAQASTGQPAPDVPMDTAYQDVFRSRQIGAAKALYTAMEIARDDHQGRTDAFLRNLDAFGAPHAFFVFLPEGFGTREAADLGGFVQTLLLALTAQGLGSCPQGALSLYPDLVRDHLGLPQGPQLICGIAFGHIDPDHPSNTARTDRAALTDILTRHPA</sequence>
<reference evidence="5 6" key="1">
    <citation type="submission" date="2018-04" db="EMBL/GenBank/DDBJ databases">
        <title>Pararhodobacter oceanense sp. nov., isolated from marine intertidal sediment.</title>
        <authorList>
            <person name="Wang X.-L."/>
            <person name="Du Z.-J."/>
        </authorList>
    </citation>
    <scope>NUCLEOTIDE SEQUENCE [LARGE SCALE GENOMIC DNA]</scope>
    <source>
        <strain evidence="5 6">AM505</strain>
    </source>
</reference>
<dbReference type="InterPro" id="IPR000415">
    <property type="entry name" value="Nitroreductase-like"/>
</dbReference>
<evidence type="ECO:0000256" key="3">
    <source>
        <dbReference type="ARBA" id="ARBA00023002"/>
    </source>
</evidence>
<accession>A0A2T8HYW3</accession>
<dbReference type="Pfam" id="PF00881">
    <property type="entry name" value="Nitroreductase"/>
    <property type="match status" value="1"/>
</dbReference>
<dbReference type="InterPro" id="IPR029479">
    <property type="entry name" value="Nitroreductase"/>
</dbReference>
<name>A0A2T8HYW3_9RHOB</name>
<dbReference type="PANTHER" id="PTHR23026">
    <property type="entry name" value="NADPH NITROREDUCTASE"/>
    <property type="match status" value="1"/>
</dbReference>